<keyword evidence="5 7" id="KW-0472">Membrane</keyword>
<gene>
    <name evidence="9" type="ORF">CT19425_MP40107</name>
    <name evidence="8" type="ORF">CT19425_U350076</name>
</gene>
<dbReference type="GO" id="GO:0016020">
    <property type="term" value="C:membrane"/>
    <property type="evidence" value="ECO:0007669"/>
    <property type="project" value="UniProtKB-SubCell"/>
</dbReference>
<keyword evidence="2" id="KW-0813">Transport</keyword>
<evidence type="ECO:0000256" key="7">
    <source>
        <dbReference type="SAM" id="Phobius"/>
    </source>
</evidence>
<name>A0A375I5M9_9BURK</name>
<evidence type="ECO:0000256" key="3">
    <source>
        <dbReference type="ARBA" id="ARBA00022692"/>
    </source>
</evidence>
<dbReference type="AlphaFoldDB" id="A0A375I5M9"/>
<feature type="region of interest" description="Disordered" evidence="6">
    <location>
        <begin position="330"/>
        <end position="349"/>
    </location>
</feature>
<dbReference type="Proteomes" id="UP000255505">
    <property type="component" value="Plasmid II"/>
</dbReference>
<feature type="region of interest" description="Disordered" evidence="6">
    <location>
        <begin position="289"/>
        <end position="318"/>
    </location>
</feature>
<feature type="transmembrane region" description="Helical" evidence="7">
    <location>
        <begin position="73"/>
        <end position="89"/>
    </location>
</feature>
<dbReference type="SUPFAM" id="SSF103473">
    <property type="entry name" value="MFS general substrate transporter"/>
    <property type="match status" value="1"/>
</dbReference>
<organism evidence="8 10">
    <name type="scientific">Cupriavidus taiwanensis</name>
    <dbReference type="NCBI Taxonomy" id="164546"/>
    <lineage>
        <taxon>Bacteria</taxon>
        <taxon>Pseudomonadati</taxon>
        <taxon>Pseudomonadota</taxon>
        <taxon>Betaproteobacteria</taxon>
        <taxon>Burkholderiales</taxon>
        <taxon>Burkholderiaceae</taxon>
        <taxon>Cupriavidus</taxon>
    </lineage>
</organism>
<feature type="region of interest" description="Disordered" evidence="6">
    <location>
        <begin position="211"/>
        <end position="247"/>
    </location>
</feature>
<accession>A0A375I5M9</accession>
<protein>
    <recommendedName>
        <fullName evidence="11">Major facilitator superfamily (MFS) profile domain-containing protein</fullName>
    </recommendedName>
</protein>
<evidence type="ECO:0000313" key="9">
    <source>
        <dbReference type="EMBL" id="SPK74912.1"/>
    </source>
</evidence>
<geneLocation type="plasmid" evidence="9">
    <name>II</name>
</geneLocation>
<feature type="transmembrane region" description="Helical" evidence="7">
    <location>
        <begin position="35"/>
        <end position="52"/>
    </location>
</feature>
<comment type="subcellular location">
    <subcellularLocation>
        <location evidence="1">Membrane</location>
        <topology evidence="1">Multi-pass membrane protein</topology>
    </subcellularLocation>
</comment>
<dbReference type="Gene3D" id="1.20.1250.20">
    <property type="entry name" value="MFS general substrate transporter like domains"/>
    <property type="match status" value="1"/>
</dbReference>
<feature type="compositionally biased region" description="Basic and acidic residues" evidence="6">
    <location>
        <begin position="299"/>
        <end position="314"/>
    </location>
</feature>
<evidence type="ECO:0008006" key="11">
    <source>
        <dbReference type="Google" id="ProtNLM"/>
    </source>
</evidence>
<evidence type="ECO:0000313" key="8">
    <source>
        <dbReference type="EMBL" id="SPK70106.1"/>
    </source>
</evidence>
<evidence type="ECO:0000256" key="4">
    <source>
        <dbReference type="ARBA" id="ARBA00022989"/>
    </source>
</evidence>
<dbReference type="EMBL" id="OOEF01000029">
    <property type="protein sequence ID" value="SPK70106.1"/>
    <property type="molecule type" value="Genomic_DNA"/>
</dbReference>
<evidence type="ECO:0000256" key="2">
    <source>
        <dbReference type="ARBA" id="ARBA00022448"/>
    </source>
</evidence>
<dbReference type="EMBL" id="LT991977">
    <property type="protein sequence ID" value="SPK74912.1"/>
    <property type="molecule type" value="Genomic_DNA"/>
</dbReference>
<evidence type="ECO:0000256" key="5">
    <source>
        <dbReference type="ARBA" id="ARBA00023136"/>
    </source>
</evidence>
<feature type="region of interest" description="Disordered" evidence="6">
    <location>
        <begin position="152"/>
        <end position="180"/>
    </location>
</feature>
<dbReference type="InterPro" id="IPR011701">
    <property type="entry name" value="MFS"/>
</dbReference>
<dbReference type="GO" id="GO:0022857">
    <property type="term" value="F:transmembrane transporter activity"/>
    <property type="evidence" value="ECO:0007669"/>
    <property type="project" value="InterPro"/>
</dbReference>
<evidence type="ECO:0000256" key="6">
    <source>
        <dbReference type="SAM" id="MobiDB-lite"/>
    </source>
</evidence>
<keyword evidence="3 7" id="KW-0812">Transmembrane</keyword>
<dbReference type="PANTHER" id="PTHR43791:SF36">
    <property type="entry name" value="TRANSPORTER, PUTATIVE (AFU_ORTHOLOGUE AFUA_6G08340)-RELATED"/>
    <property type="match status" value="1"/>
</dbReference>
<feature type="compositionally biased region" description="Basic and acidic residues" evidence="6">
    <location>
        <begin position="230"/>
        <end position="247"/>
    </location>
</feature>
<keyword evidence="4 7" id="KW-1133">Transmembrane helix</keyword>
<proteinExistence type="predicted"/>
<feature type="compositionally biased region" description="Basic and acidic residues" evidence="6">
    <location>
        <begin position="160"/>
        <end position="170"/>
    </location>
</feature>
<evidence type="ECO:0000256" key="1">
    <source>
        <dbReference type="ARBA" id="ARBA00004141"/>
    </source>
</evidence>
<dbReference type="Proteomes" id="UP000255505">
    <property type="component" value="Unassembled WGS sequence"/>
</dbReference>
<reference evidence="8 10" key="1">
    <citation type="submission" date="2018-01" db="EMBL/GenBank/DDBJ databases">
        <authorList>
            <person name="Gaut B.S."/>
            <person name="Morton B.R."/>
            <person name="Clegg M.T."/>
            <person name="Duvall M.R."/>
        </authorList>
    </citation>
    <scope>NUCLEOTIDE SEQUENCE [LARGE SCALE GENOMIC DNA]</scope>
    <source>
        <strain evidence="8">Cupriavidus taiwanensis LMG 19425</strain>
        <plasmid evidence="10">Plasmid ii</plasmid>
    </source>
</reference>
<dbReference type="Pfam" id="PF07690">
    <property type="entry name" value="MFS_1"/>
    <property type="match status" value="1"/>
</dbReference>
<evidence type="ECO:0000313" key="10">
    <source>
        <dbReference type="Proteomes" id="UP000255505"/>
    </source>
</evidence>
<feature type="region of interest" description="Disordered" evidence="6">
    <location>
        <begin position="1"/>
        <end position="22"/>
    </location>
</feature>
<dbReference type="InterPro" id="IPR036259">
    <property type="entry name" value="MFS_trans_sf"/>
</dbReference>
<sequence length="349" mass="37811">MSDSLHSAPALRAPAATPNTSDTTAAHDNALYRKVAWRLLPFLMACYVAAFLDRVNVGFAKLQMLDQLKFSDTVYGLGAGIFFIGYFLFEVPSNVLMHRIGAKKTLARIMVLWACILHGTDQNTDAVLHPAFPAGRSRGGLLSRHHPVPHLLVPVAPPRPGDRGLHDRGAGGRHPRRTAVGLDHGKHASALRLCRLAMDVPARGDSVGGAGPCRALVPGRQHRRGALAQRGRETPPRAQHRGGEGEQDRACVAAEAVPRPPSHPYGADLLLHGLQPVWPRVLDSVGDPLDGRGLAPGRRPADGDPERLRGRVDDPGVPAFRQDARAALAYGHPISRRRHWPRAQHDVQP</sequence>
<dbReference type="PANTHER" id="PTHR43791">
    <property type="entry name" value="PERMEASE-RELATED"/>
    <property type="match status" value="1"/>
</dbReference>
<keyword evidence="9" id="KW-0614">Plasmid</keyword>